<dbReference type="Proteomes" id="UP001472677">
    <property type="component" value="Unassembled WGS sequence"/>
</dbReference>
<gene>
    <name evidence="1" type="ORF">V6N12_035641</name>
</gene>
<accession>A0ABR2ENQ9</accession>
<comment type="caution">
    <text evidence="1">The sequence shown here is derived from an EMBL/GenBank/DDBJ whole genome shotgun (WGS) entry which is preliminary data.</text>
</comment>
<name>A0ABR2ENQ9_9ROSI</name>
<protein>
    <submittedName>
        <fullName evidence="1">Uncharacterized protein</fullName>
    </submittedName>
</protein>
<reference evidence="1 2" key="1">
    <citation type="journal article" date="2024" name="G3 (Bethesda)">
        <title>Genome assembly of Hibiscus sabdariffa L. provides insights into metabolisms of medicinal natural products.</title>
        <authorList>
            <person name="Kim T."/>
        </authorList>
    </citation>
    <scope>NUCLEOTIDE SEQUENCE [LARGE SCALE GENOMIC DNA]</scope>
    <source>
        <strain evidence="1">TK-2024</strain>
        <tissue evidence="1">Old leaves</tissue>
    </source>
</reference>
<sequence length="126" mass="13853">MAEQLKRPTHNWRIVSSIPTGCTPMGTSNKSIGIASVSMECHHLYITNWCGSTRTKIKHWVELFFGVKVGRAGHWDEGLSLGRVKIKGQCPSPGLRAMLSLELFSGLFDPDWCVDLGGVETSSSSF</sequence>
<proteinExistence type="predicted"/>
<dbReference type="EMBL" id="JBBPBM010000011">
    <property type="protein sequence ID" value="KAK8563495.1"/>
    <property type="molecule type" value="Genomic_DNA"/>
</dbReference>
<keyword evidence="2" id="KW-1185">Reference proteome</keyword>
<evidence type="ECO:0000313" key="1">
    <source>
        <dbReference type="EMBL" id="KAK8563495.1"/>
    </source>
</evidence>
<organism evidence="1 2">
    <name type="scientific">Hibiscus sabdariffa</name>
    <name type="common">roselle</name>
    <dbReference type="NCBI Taxonomy" id="183260"/>
    <lineage>
        <taxon>Eukaryota</taxon>
        <taxon>Viridiplantae</taxon>
        <taxon>Streptophyta</taxon>
        <taxon>Embryophyta</taxon>
        <taxon>Tracheophyta</taxon>
        <taxon>Spermatophyta</taxon>
        <taxon>Magnoliopsida</taxon>
        <taxon>eudicotyledons</taxon>
        <taxon>Gunneridae</taxon>
        <taxon>Pentapetalae</taxon>
        <taxon>rosids</taxon>
        <taxon>malvids</taxon>
        <taxon>Malvales</taxon>
        <taxon>Malvaceae</taxon>
        <taxon>Malvoideae</taxon>
        <taxon>Hibiscus</taxon>
    </lineage>
</organism>
<evidence type="ECO:0000313" key="2">
    <source>
        <dbReference type="Proteomes" id="UP001472677"/>
    </source>
</evidence>